<keyword evidence="5" id="KW-0560">Oxidoreductase</keyword>
<dbReference type="PANTHER" id="PTHR43557">
    <property type="entry name" value="APOPTOSIS-INDUCING FACTOR 1"/>
    <property type="match status" value="1"/>
</dbReference>
<dbReference type="Proteomes" id="UP001385951">
    <property type="component" value="Unassembled WGS sequence"/>
</dbReference>
<keyword evidence="9" id="KW-1185">Reference proteome</keyword>
<dbReference type="EMBL" id="JASBNA010000006">
    <property type="protein sequence ID" value="KAK7691046.1"/>
    <property type="molecule type" value="Genomic_DNA"/>
</dbReference>
<accession>A0AAW0GDX8</accession>
<evidence type="ECO:0000256" key="5">
    <source>
        <dbReference type="ARBA" id="ARBA00023002"/>
    </source>
</evidence>
<evidence type="ECO:0000256" key="1">
    <source>
        <dbReference type="ARBA" id="ARBA00001974"/>
    </source>
</evidence>
<reference evidence="8 9" key="1">
    <citation type="submission" date="2022-09" db="EMBL/GenBank/DDBJ databases">
        <authorList>
            <person name="Palmer J.M."/>
        </authorList>
    </citation>
    <scope>NUCLEOTIDE SEQUENCE [LARGE SCALE GENOMIC DNA]</scope>
    <source>
        <strain evidence="8 9">DSM 7382</strain>
    </source>
</reference>
<proteinExistence type="inferred from homology"/>
<evidence type="ECO:0000313" key="8">
    <source>
        <dbReference type="EMBL" id="KAK7691046.1"/>
    </source>
</evidence>
<evidence type="ECO:0000256" key="2">
    <source>
        <dbReference type="ARBA" id="ARBA00006442"/>
    </source>
</evidence>
<dbReference type="InterPro" id="IPR016156">
    <property type="entry name" value="FAD/NAD-linked_Rdtase_dimer_sf"/>
</dbReference>
<dbReference type="Gene3D" id="3.50.50.60">
    <property type="entry name" value="FAD/NAD(P)-binding domain"/>
    <property type="match status" value="2"/>
</dbReference>
<dbReference type="PANTHER" id="PTHR43557:SF2">
    <property type="entry name" value="RIESKE DOMAIN-CONTAINING PROTEIN-RELATED"/>
    <property type="match status" value="1"/>
</dbReference>
<dbReference type="AlphaFoldDB" id="A0AAW0GDX8"/>
<evidence type="ECO:0000256" key="4">
    <source>
        <dbReference type="ARBA" id="ARBA00022827"/>
    </source>
</evidence>
<dbReference type="GO" id="GO:0016651">
    <property type="term" value="F:oxidoreductase activity, acting on NAD(P)H"/>
    <property type="evidence" value="ECO:0007669"/>
    <property type="project" value="TreeGrafter"/>
</dbReference>
<comment type="cofactor">
    <cofactor evidence="1">
        <name>FAD</name>
        <dbReference type="ChEBI" id="CHEBI:57692"/>
    </cofactor>
</comment>
<feature type="domain" description="FAD/NAD(P)-binding" evidence="6">
    <location>
        <begin position="14"/>
        <end position="161"/>
    </location>
</feature>
<name>A0AAW0GDX8_9APHY</name>
<dbReference type="Pfam" id="PF14759">
    <property type="entry name" value="Reductase_C"/>
    <property type="match status" value="1"/>
</dbReference>
<dbReference type="InterPro" id="IPR028202">
    <property type="entry name" value="Reductase_C"/>
</dbReference>
<protein>
    <recommendedName>
        <fullName evidence="10">FAD/NAD(P)-binding domain-containing protein</fullName>
    </recommendedName>
</protein>
<dbReference type="SUPFAM" id="SSF51905">
    <property type="entry name" value="FAD/NAD(P)-binding domain"/>
    <property type="match status" value="1"/>
</dbReference>
<gene>
    <name evidence="8" type="ORF">QCA50_006149</name>
</gene>
<feature type="domain" description="Reductase C-terminal" evidence="7">
    <location>
        <begin position="182"/>
        <end position="253"/>
    </location>
</feature>
<dbReference type="InterPro" id="IPR050446">
    <property type="entry name" value="FAD-oxidoreductase/Apoptosis"/>
</dbReference>
<evidence type="ECO:0000259" key="6">
    <source>
        <dbReference type="Pfam" id="PF07992"/>
    </source>
</evidence>
<dbReference type="InterPro" id="IPR036188">
    <property type="entry name" value="FAD/NAD-bd_sf"/>
</dbReference>
<keyword evidence="4" id="KW-0274">FAD</keyword>
<evidence type="ECO:0008006" key="10">
    <source>
        <dbReference type="Google" id="ProtNLM"/>
    </source>
</evidence>
<dbReference type="Gene3D" id="3.30.390.30">
    <property type="match status" value="1"/>
</dbReference>
<comment type="caution">
    <text evidence="8">The sequence shown here is derived from an EMBL/GenBank/DDBJ whole genome shotgun (WGS) entry which is preliminary data.</text>
</comment>
<sequence length="274" mass="29501">MELVAAVQSRKLASIDVIGMEEFPFELVLGKDVGRALMKFHQSKGVRFHMQSKVSKIVPSATDPNVASSVVVGLPSGEELELQADAVVMGVGVAPATEFLRNSKGFEQLVDRTGAIAVDEFLRVKGLDGSVYAIGDIASYPQPGTGESRRIEHWNVAGNQGRAVGKTIAEGKGQLFVKVPVFWSAQGQQLRYCGIGAGFDDTIVDGNLDELKYVVYYVKQNKVVAVASMQRDPVVSKASELLRLGLMPSPDEIRAGKDLLSVDIQTVASKPRVV</sequence>
<comment type="similarity">
    <text evidence="2">Belongs to the FAD-dependent oxidoreductase family.</text>
</comment>
<keyword evidence="3" id="KW-0285">Flavoprotein</keyword>
<evidence type="ECO:0000259" key="7">
    <source>
        <dbReference type="Pfam" id="PF14759"/>
    </source>
</evidence>
<dbReference type="Pfam" id="PF07992">
    <property type="entry name" value="Pyr_redox_2"/>
    <property type="match status" value="1"/>
</dbReference>
<dbReference type="GO" id="GO:0005737">
    <property type="term" value="C:cytoplasm"/>
    <property type="evidence" value="ECO:0007669"/>
    <property type="project" value="TreeGrafter"/>
</dbReference>
<evidence type="ECO:0000256" key="3">
    <source>
        <dbReference type="ARBA" id="ARBA00022630"/>
    </source>
</evidence>
<dbReference type="InterPro" id="IPR023753">
    <property type="entry name" value="FAD/NAD-binding_dom"/>
</dbReference>
<organism evidence="8 9">
    <name type="scientific">Cerrena zonata</name>
    <dbReference type="NCBI Taxonomy" id="2478898"/>
    <lineage>
        <taxon>Eukaryota</taxon>
        <taxon>Fungi</taxon>
        <taxon>Dikarya</taxon>
        <taxon>Basidiomycota</taxon>
        <taxon>Agaricomycotina</taxon>
        <taxon>Agaricomycetes</taxon>
        <taxon>Polyporales</taxon>
        <taxon>Cerrenaceae</taxon>
        <taxon>Cerrena</taxon>
    </lineage>
</organism>
<evidence type="ECO:0000313" key="9">
    <source>
        <dbReference type="Proteomes" id="UP001385951"/>
    </source>
</evidence>
<dbReference type="SUPFAM" id="SSF55424">
    <property type="entry name" value="FAD/NAD-linked reductases, dimerisation (C-terminal) domain"/>
    <property type="match status" value="1"/>
</dbReference>